<evidence type="ECO:0000256" key="5">
    <source>
        <dbReference type="ARBA" id="ARBA00022729"/>
    </source>
</evidence>
<dbReference type="PANTHER" id="PTHR18929:SF246">
    <property type="entry name" value="PROTEIN DISULFIDE ISOMERASE-LIKE 1-4"/>
    <property type="match status" value="1"/>
</dbReference>
<dbReference type="GO" id="GO:0003756">
    <property type="term" value="F:protein disulfide isomerase activity"/>
    <property type="evidence" value="ECO:0007669"/>
    <property type="project" value="UniProtKB-EC"/>
</dbReference>
<dbReference type="CDD" id="cd02981">
    <property type="entry name" value="PDI_b_family"/>
    <property type="match status" value="1"/>
</dbReference>
<dbReference type="CDD" id="cd02961">
    <property type="entry name" value="PDI_a_family"/>
    <property type="match status" value="1"/>
</dbReference>
<dbReference type="GO" id="GO:0034976">
    <property type="term" value="P:response to endoplasmic reticulum stress"/>
    <property type="evidence" value="ECO:0007669"/>
    <property type="project" value="TreeGrafter"/>
</dbReference>
<accession>A0A2P2L940</accession>
<keyword evidence="9" id="KW-0413">Isomerase</keyword>
<dbReference type="FunFam" id="3.40.30.10:FF:000042">
    <property type="entry name" value="protein disulfide-isomerase A2"/>
    <property type="match status" value="1"/>
</dbReference>
<dbReference type="InterPro" id="IPR017937">
    <property type="entry name" value="Thioredoxin_CS"/>
</dbReference>
<evidence type="ECO:0000256" key="1">
    <source>
        <dbReference type="ARBA" id="ARBA00001182"/>
    </source>
</evidence>
<feature type="domain" description="Thioredoxin" evidence="14">
    <location>
        <begin position="78"/>
        <end position="200"/>
    </location>
</feature>
<dbReference type="AlphaFoldDB" id="A0A2P2L940"/>
<keyword evidence="10" id="KW-0676">Redox-active center</keyword>
<evidence type="ECO:0000256" key="2">
    <source>
        <dbReference type="ARBA" id="ARBA00004319"/>
    </source>
</evidence>
<feature type="region of interest" description="Disordered" evidence="12">
    <location>
        <begin position="26"/>
        <end position="70"/>
    </location>
</feature>
<evidence type="ECO:0000256" key="9">
    <source>
        <dbReference type="ARBA" id="ARBA00023235"/>
    </source>
</evidence>
<dbReference type="PROSITE" id="PS51352">
    <property type="entry name" value="THIOREDOXIN_2"/>
    <property type="match status" value="1"/>
</dbReference>
<evidence type="ECO:0000256" key="4">
    <source>
        <dbReference type="ARBA" id="ARBA00012723"/>
    </source>
</evidence>
<evidence type="ECO:0000313" key="15">
    <source>
        <dbReference type="EMBL" id="MBX14493.1"/>
    </source>
</evidence>
<comment type="subcellular location">
    <subcellularLocation>
        <location evidence="2">Endoplasmic reticulum lumen</location>
    </subcellularLocation>
</comment>
<dbReference type="InterPro" id="IPR013766">
    <property type="entry name" value="Thioredoxin_domain"/>
</dbReference>
<dbReference type="InterPro" id="IPR036249">
    <property type="entry name" value="Thioredoxin-like_sf"/>
</dbReference>
<feature type="compositionally biased region" description="Acidic residues" evidence="12">
    <location>
        <begin position="34"/>
        <end position="51"/>
    </location>
</feature>
<evidence type="ECO:0000256" key="6">
    <source>
        <dbReference type="ARBA" id="ARBA00022737"/>
    </source>
</evidence>
<evidence type="ECO:0000256" key="12">
    <source>
        <dbReference type="SAM" id="MobiDB-lite"/>
    </source>
</evidence>
<evidence type="ECO:0000256" key="3">
    <source>
        <dbReference type="ARBA" id="ARBA00006347"/>
    </source>
</evidence>
<keyword evidence="6" id="KW-0677">Repeat</keyword>
<evidence type="ECO:0000256" key="13">
    <source>
        <dbReference type="SAM" id="SignalP"/>
    </source>
</evidence>
<dbReference type="PANTHER" id="PTHR18929">
    <property type="entry name" value="PROTEIN DISULFIDE ISOMERASE"/>
    <property type="match status" value="1"/>
</dbReference>
<dbReference type="EMBL" id="GGEC01034009">
    <property type="protein sequence ID" value="MBX14493.1"/>
    <property type="molecule type" value="Transcribed_RNA"/>
</dbReference>
<dbReference type="SUPFAM" id="SSF52833">
    <property type="entry name" value="Thioredoxin-like"/>
    <property type="match status" value="1"/>
</dbReference>
<dbReference type="Gene3D" id="3.40.30.10">
    <property type="entry name" value="Glutaredoxin"/>
    <property type="match status" value="2"/>
</dbReference>
<evidence type="ECO:0000256" key="8">
    <source>
        <dbReference type="ARBA" id="ARBA00023157"/>
    </source>
</evidence>
<dbReference type="GO" id="GO:0005788">
    <property type="term" value="C:endoplasmic reticulum lumen"/>
    <property type="evidence" value="ECO:0007669"/>
    <property type="project" value="UniProtKB-SubCell"/>
</dbReference>
<evidence type="ECO:0000256" key="7">
    <source>
        <dbReference type="ARBA" id="ARBA00022824"/>
    </source>
</evidence>
<dbReference type="PROSITE" id="PS00194">
    <property type="entry name" value="THIOREDOXIN_1"/>
    <property type="match status" value="1"/>
</dbReference>
<feature type="chain" id="PRO_5015171285" description="protein disulfide-isomerase" evidence="13">
    <location>
        <begin position="20"/>
        <end position="292"/>
    </location>
</feature>
<keyword evidence="5 13" id="KW-0732">Signal</keyword>
<dbReference type="EC" id="5.3.4.1" evidence="4"/>
<dbReference type="InterPro" id="IPR005788">
    <property type="entry name" value="PDI_thioredoxin-like_dom"/>
</dbReference>
<name>A0A2P2L940_RHIMU</name>
<keyword evidence="7" id="KW-0256">Endoplasmic reticulum</keyword>
<dbReference type="PRINTS" id="PR00421">
    <property type="entry name" value="THIOREDOXIN"/>
</dbReference>
<keyword evidence="8" id="KW-1015">Disulfide bond</keyword>
<sequence>MSSRLIFLLALATLLLLSALCPSLSKGGANDKSADEEEEEDLSFLEDDNDQNDAAHHHRHPQSDHLDVEDDDFRNYSDFEESNLDPYKSPEVDEKDVVVLKEGNFSDFIGKNKFVMVEFYAPWCGHCQALAPEYAAVATELKSEDVVLAKVDAIEESELAQVYDVQGFPTVYFFVDGVHKPYPGQRTKDAIVTWIKKKTGPGIYNITTLDDAERVLTSESKVALGYLNSLVGPESQELVAASRLEDDVVFYQTVNPDVAKLFHLDPEVKRPALVMLKMEAEKLSYFGWFFVG</sequence>
<evidence type="ECO:0000256" key="10">
    <source>
        <dbReference type="ARBA" id="ARBA00023284"/>
    </source>
</evidence>
<evidence type="ECO:0000256" key="11">
    <source>
        <dbReference type="RuleBase" id="RU004208"/>
    </source>
</evidence>
<reference evidence="15" key="1">
    <citation type="submission" date="2018-02" db="EMBL/GenBank/DDBJ databases">
        <title>Rhizophora mucronata_Transcriptome.</title>
        <authorList>
            <person name="Meera S.P."/>
            <person name="Sreeshan A."/>
            <person name="Augustine A."/>
        </authorList>
    </citation>
    <scope>NUCLEOTIDE SEQUENCE</scope>
    <source>
        <tissue evidence="15">Leaf</tissue>
    </source>
</reference>
<comment type="similarity">
    <text evidence="3 11">Belongs to the protein disulfide isomerase family.</text>
</comment>
<comment type="catalytic activity">
    <reaction evidence="1">
        <text>Catalyzes the rearrangement of -S-S- bonds in proteins.</text>
        <dbReference type="EC" id="5.3.4.1"/>
    </reaction>
</comment>
<dbReference type="Pfam" id="PF00085">
    <property type="entry name" value="Thioredoxin"/>
    <property type="match status" value="1"/>
</dbReference>
<feature type="signal peptide" evidence="13">
    <location>
        <begin position="1"/>
        <end position="19"/>
    </location>
</feature>
<dbReference type="GO" id="GO:0006457">
    <property type="term" value="P:protein folding"/>
    <property type="evidence" value="ECO:0007669"/>
    <property type="project" value="TreeGrafter"/>
</dbReference>
<dbReference type="NCBIfam" id="TIGR01126">
    <property type="entry name" value="pdi_dom"/>
    <property type="match status" value="1"/>
</dbReference>
<organism evidence="15">
    <name type="scientific">Rhizophora mucronata</name>
    <name type="common">Asiatic mangrove</name>
    <dbReference type="NCBI Taxonomy" id="61149"/>
    <lineage>
        <taxon>Eukaryota</taxon>
        <taxon>Viridiplantae</taxon>
        <taxon>Streptophyta</taxon>
        <taxon>Embryophyta</taxon>
        <taxon>Tracheophyta</taxon>
        <taxon>Spermatophyta</taxon>
        <taxon>Magnoliopsida</taxon>
        <taxon>eudicotyledons</taxon>
        <taxon>Gunneridae</taxon>
        <taxon>Pentapetalae</taxon>
        <taxon>rosids</taxon>
        <taxon>fabids</taxon>
        <taxon>Malpighiales</taxon>
        <taxon>Rhizophoraceae</taxon>
        <taxon>Rhizophora</taxon>
    </lineage>
</organism>
<proteinExistence type="inferred from homology"/>
<protein>
    <recommendedName>
        <fullName evidence="4">protein disulfide-isomerase</fullName>
        <ecNumber evidence="4">5.3.4.1</ecNumber>
    </recommendedName>
</protein>
<dbReference type="FunFam" id="3.40.30.10:FF:000424">
    <property type="entry name" value="Predicted protein"/>
    <property type="match status" value="1"/>
</dbReference>
<evidence type="ECO:0000259" key="14">
    <source>
        <dbReference type="PROSITE" id="PS51352"/>
    </source>
</evidence>